<keyword evidence="2" id="KW-1185">Reference proteome</keyword>
<comment type="caution">
    <text evidence="1">The sequence shown here is derived from an EMBL/GenBank/DDBJ whole genome shotgun (WGS) entry which is preliminary data.</text>
</comment>
<evidence type="ECO:0000313" key="1">
    <source>
        <dbReference type="EMBL" id="CAH6723202.1"/>
    </source>
</evidence>
<evidence type="ECO:0000313" key="2">
    <source>
        <dbReference type="Proteomes" id="UP001152531"/>
    </source>
</evidence>
<sequence length="630" mass="72722">MPEAPKPQELRKIEKDKRRKKFEDLQVQGTNNSSIVSKRSVEIIYKDISPPGEWFKHFVPKGKRRSPAINRGYWIRMETIRQVIYKIMEKTDGNVNIINLGCGYDPLPFQLLHMNYKNITFYDIDYPELVNNKLEMIKKSPEILELIGESDGSKDLGLLYNTDNYKLFGCDLKNYSLFEKQLSLLKEGVNIFIAEVSLAYMHYDDANKIIELASKVPNSHFVILEQILPNGKYDSFAQKMLAHFSKLRSSLKCVEQYPEKKDQIARFKQYYKNAEIRDLFENWNELIDDDIKVRMESIEEFDEWEEFIMFCQHYVIVHACNDDNMVYKIPSKHVDLKENSSLKLKLSDIPSVELKFPASCAIDGEVFVNGGLFQVREDSTLKNSQKIETENNPLGRMCHSLTEIKGSKALLIGGRTRPGHLLKDVYKFDGKKWDKLKDLPFGIYRHSVIEINDEEVLIIGGQADSSRLPIYNHIEEETRFIEYDGDINFAQILSFGITYDGEVGYITGGITDKHLPSFNDKLIEFTINDKFNYEIIQQSPMLERVDPKLVKIQDEIVVVGGVNFNQSLNQNNLIISIKQDSILGVPIDEDIWVNKPPLFIGHTVVDNKILYGGAVCYSFGSAYSYNYYIE</sequence>
<accession>A0ACA9YDQ9</accession>
<reference evidence="1" key="1">
    <citation type="submission" date="2022-06" db="EMBL/GenBank/DDBJ databases">
        <authorList>
            <person name="Legras J.-L."/>
            <person name="Devillers H."/>
            <person name="Grondin C."/>
        </authorList>
    </citation>
    <scope>NUCLEOTIDE SEQUENCE</scope>
    <source>
        <strain evidence="1">CLIB 1444</strain>
    </source>
</reference>
<dbReference type="EMBL" id="CALSDN010000013">
    <property type="protein sequence ID" value="CAH6723202.1"/>
    <property type="molecule type" value="Genomic_DNA"/>
</dbReference>
<dbReference type="Proteomes" id="UP001152531">
    <property type="component" value="Unassembled WGS sequence"/>
</dbReference>
<protein>
    <submittedName>
        <fullName evidence="1">tRNA wybutosine-synthesizing protein 4</fullName>
    </submittedName>
</protein>
<organism evidence="1 2">
    <name type="scientific">[Candida] jaroonii</name>
    <dbReference type="NCBI Taxonomy" id="467808"/>
    <lineage>
        <taxon>Eukaryota</taxon>
        <taxon>Fungi</taxon>
        <taxon>Dikarya</taxon>
        <taxon>Ascomycota</taxon>
        <taxon>Saccharomycotina</taxon>
        <taxon>Pichiomycetes</taxon>
        <taxon>Debaryomycetaceae</taxon>
        <taxon>Yamadazyma</taxon>
    </lineage>
</organism>
<proteinExistence type="predicted"/>
<gene>
    <name evidence="1" type="ORF">CLIB1444_13S02608</name>
</gene>
<name>A0ACA9YDQ9_9ASCO</name>